<keyword evidence="2" id="KW-1185">Reference proteome</keyword>
<proteinExistence type="predicted"/>
<protein>
    <recommendedName>
        <fullName evidence="3">BTB domain-containing protein</fullName>
    </recommendedName>
</protein>
<sequence>MAWTSFHCENPDFTVRSVADGTTFEVQRAAMQRSDVFRDMFSCCEANATNAATPAATDDTLDLHESSPILTVLLRLLHDPPAPPVRILDDESELRKIVLQLPKIRYDPMTVIPLPLLVSLLFELVDKYALSESVTETLREQLLANVPTHPLQVYGFATLHGMDRIASEATQYLRPMASYRLSDIKLIPTVEAYHKVVRLQDLRVKTLRELVLSEDIFPHGYGECSSHRDTAISYWNRQRKALAGRIETGTDVAGEMGALTNTFTCKACHKACNAAVDMLAYKCRKVPRMIHQLPAEN</sequence>
<dbReference type="OrthoDB" id="3335429at2759"/>
<accession>A0A5C3M9I2</accession>
<dbReference type="Proteomes" id="UP000308652">
    <property type="component" value="Unassembled WGS sequence"/>
</dbReference>
<reference evidence="1 2" key="1">
    <citation type="journal article" date="2019" name="Nat. Ecol. Evol.">
        <title>Megaphylogeny resolves global patterns of mushroom evolution.</title>
        <authorList>
            <person name="Varga T."/>
            <person name="Krizsan K."/>
            <person name="Foldi C."/>
            <person name="Dima B."/>
            <person name="Sanchez-Garcia M."/>
            <person name="Sanchez-Ramirez S."/>
            <person name="Szollosi G.J."/>
            <person name="Szarkandi J.G."/>
            <person name="Papp V."/>
            <person name="Albert L."/>
            <person name="Andreopoulos W."/>
            <person name="Angelini C."/>
            <person name="Antonin V."/>
            <person name="Barry K.W."/>
            <person name="Bougher N.L."/>
            <person name="Buchanan P."/>
            <person name="Buyck B."/>
            <person name="Bense V."/>
            <person name="Catcheside P."/>
            <person name="Chovatia M."/>
            <person name="Cooper J."/>
            <person name="Damon W."/>
            <person name="Desjardin D."/>
            <person name="Finy P."/>
            <person name="Geml J."/>
            <person name="Haridas S."/>
            <person name="Hughes K."/>
            <person name="Justo A."/>
            <person name="Karasinski D."/>
            <person name="Kautmanova I."/>
            <person name="Kiss B."/>
            <person name="Kocsube S."/>
            <person name="Kotiranta H."/>
            <person name="LaButti K.M."/>
            <person name="Lechner B.E."/>
            <person name="Liimatainen K."/>
            <person name="Lipzen A."/>
            <person name="Lukacs Z."/>
            <person name="Mihaltcheva S."/>
            <person name="Morgado L.N."/>
            <person name="Niskanen T."/>
            <person name="Noordeloos M.E."/>
            <person name="Ohm R.A."/>
            <person name="Ortiz-Santana B."/>
            <person name="Ovrebo C."/>
            <person name="Racz N."/>
            <person name="Riley R."/>
            <person name="Savchenko A."/>
            <person name="Shiryaev A."/>
            <person name="Soop K."/>
            <person name="Spirin V."/>
            <person name="Szebenyi C."/>
            <person name="Tomsovsky M."/>
            <person name="Tulloss R.E."/>
            <person name="Uehling J."/>
            <person name="Grigoriev I.V."/>
            <person name="Vagvolgyi C."/>
            <person name="Papp T."/>
            <person name="Martin F.M."/>
            <person name="Miettinen O."/>
            <person name="Hibbett D.S."/>
            <person name="Nagy L.G."/>
        </authorList>
    </citation>
    <scope>NUCLEOTIDE SEQUENCE [LARGE SCALE GENOMIC DNA]</scope>
    <source>
        <strain evidence="1 2">CBS 166.37</strain>
    </source>
</reference>
<evidence type="ECO:0000313" key="2">
    <source>
        <dbReference type="Proteomes" id="UP000308652"/>
    </source>
</evidence>
<dbReference type="InterPro" id="IPR011333">
    <property type="entry name" value="SKP1/BTB/POZ_sf"/>
</dbReference>
<dbReference type="EMBL" id="ML213595">
    <property type="protein sequence ID" value="TFK41355.1"/>
    <property type="molecule type" value="Genomic_DNA"/>
</dbReference>
<name>A0A5C3M9I2_9AGAR</name>
<organism evidence="1 2">
    <name type="scientific">Crucibulum laeve</name>
    <dbReference type="NCBI Taxonomy" id="68775"/>
    <lineage>
        <taxon>Eukaryota</taxon>
        <taxon>Fungi</taxon>
        <taxon>Dikarya</taxon>
        <taxon>Basidiomycota</taxon>
        <taxon>Agaricomycotina</taxon>
        <taxon>Agaricomycetes</taxon>
        <taxon>Agaricomycetidae</taxon>
        <taxon>Agaricales</taxon>
        <taxon>Agaricineae</taxon>
        <taxon>Nidulariaceae</taxon>
        <taxon>Crucibulum</taxon>
    </lineage>
</organism>
<dbReference type="Gene3D" id="3.30.710.10">
    <property type="entry name" value="Potassium Channel Kv1.1, Chain A"/>
    <property type="match status" value="1"/>
</dbReference>
<evidence type="ECO:0008006" key="3">
    <source>
        <dbReference type="Google" id="ProtNLM"/>
    </source>
</evidence>
<evidence type="ECO:0000313" key="1">
    <source>
        <dbReference type="EMBL" id="TFK41355.1"/>
    </source>
</evidence>
<gene>
    <name evidence="1" type="ORF">BDQ12DRAFT_437031</name>
</gene>
<dbReference type="AlphaFoldDB" id="A0A5C3M9I2"/>